<protein>
    <submittedName>
        <fullName evidence="2">Uncharacterized protein</fullName>
    </submittedName>
</protein>
<reference evidence="2 3" key="1">
    <citation type="journal article" date="2008" name="Nature">
        <title>The genome of the choanoflagellate Monosiga brevicollis and the origin of metazoans.</title>
        <authorList>
            <consortium name="JGI Sequencing"/>
            <person name="King N."/>
            <person name="Westbrook M.J."/>
            <person name="Young S.L."/>
            <person name="Kuo A."/>
            <person name="Abedin M."/>
            <person name="Chapman J."/>
            <person name="Fairclough S."/>
            <person name="Hellsten U."/>
            <person name="Isogai Y."/>
            <person name="Letunic I."/>
            <person name="Marr M."/>
            <person name="Pincus D."/>
            <person name="Putnam N."/>
            <person name="Rokas A."/>
            <person name="Wright K.J."/>
            <person name="Zuzow R."/>
            <person name="Dirks W."/>
            <person name="Good M."/>
            <person name="Goodstein D."/>
            <person name="Lemons D."/>
            <person name="Li W."/>
            <person name="Lyons J.B."/>
            <person name="Morris A."/>
            <person name="Nichols S."/>
            <person name="Richter D.J."/>
            <person name="Salamov A."/>
            <person name="Bork P."/>
            <person name="Lim W.A."/>
            <person name="Manning G."/>
            <person name="Miller W.T."/>
            <person name="McGinnis W."/>
            <person name="Shapiro H."/>
            <person name="Tjian R."/>
            <person name="Grigoriev I.V."/>
            <person name="Rokhsar D."/>
        </authorList>
    </citation>
    <scope>NUCLEOTIDE SEQUENCE [LARGE SCALE GENOMIC DNA]</scope>
    <source>
        <strain evidence="3">MX1 / ATCC 50154</strain>
    </source>
</reference>
<sequence>MDCARLQEHLAQLLEHDTAKVVQHGCIVRYPTLKNASQVVAEIGCQPTPALLSKITDQDIKLFFAATFNWPEVAQACAANPTLPNVFLIQATLTSIESQALGVFEILYTELDRRSPDNLDGVAKECVMQLILEGRIAVIKQHQSQWPPALVGQAIMERPRTTINDVATMQHLLEIKLSETVCQELFLRAIENDNLEVVECCQRLGYGTKLFAAKRLALVKAIALSPATIKLLDLLGEAHVADGDSPLCDSEFCTELYLGKPIIVLACRRNNIELVRRLLASAGHLLSPEDRIVMLCEVLENSRTELFQDLVAWDPSLLRPEMARKALGAAMCSSDNQTTERVILAADLNKSHEHIVYNAVLHAAGQCECVESALKLILDLTDIDGSELLANEVLEACIRSNQIGLLTLLFTRYSLDIDPDELDVSGLIQDAVLHGHRDMVALLLEHLRPASSSLKAVQHQASRRRSSACAGAFQALDSWMETQRRSSGNDSPARQRRGGKPGLVSHRSCSSMETHLRPNLTTIVDTAVLAASGGVSPPTNRRLSPFTRRRISGQLTEVPFTAPRLNDDVALSLVTNIALGRFNSCLEDSRDTLILS</sequence>
<organism evidence="2 3">
    <name type="scientific">Monosiga brevicollis</name>
    <name type="common">Choanoflagellate</name>
    <dbReference type="NCBI Taxonomy" id="81824"/>
    <lineage>
        <taxon>Eukaryota</taxon>
        <taxon>Choanoflagellata</taxon>
        <taxon>Craspedida</taxon>
        <taxon>Salpingoecidae</taxon>
        <taxon>Monosiga</taxon>
    </lineage>
</organism>
<name>A9UYL1_MONBE</name>
<dbReference type="EMBL" id="CH991550">
    <property type="protein sequence ID" value="EDQ89482.1"/>
    <property type="molecule type" value="Genomic_DNA"/>
</dbReference>
<dbReference type="Proteomes" id="UP000001357">
    <property type="component" value="Unassembled WGS sequence"/>
</dbReference>
<evidence type="ECO:0000313" key="3">
    <source>
        <dbReference type="Proteomes" id="UP000001357"/>
    </source>
</evidence>
<gene>
    <name evidence="2" type="ORF">MONBRDRAFT_25163</name>
</gene>
<dbReference type="SUPFAM" id="SSF48403">
    <property type="entry name" value="Ankyrin repeat"/>
    <property type="match status" value="1"/>
</dbReference>
<feature type="region of interest" description="Disordered" evidence="1">
    <location>
        <begin position="481"/>
        <end position="511"/>
    </location>
</feature>
<proteinExistence type="predicted"/>
<dbReference type="RefSeq" id="XP_001745511.1">
    <property type="nucleotide sequence ID" value="XM_001745459.1"/>
</dbReference>
<dbReference type="Gene3D" id="1.25.40.20">
    <property type="entry name" value="Ankyrin repeat-containing domain"/>
    <property type="match status" value="1"/>
</dbReference>
<evidence type="ECO:0000256" key="1">
    <source>
        <dbReference type="SAM" id="MobiDB-lite"/>
    </source>
</evidence>
<evidence type="ECO:0000313" key="2">
    <source>
        <dbReference type="EMBL" id="EDQ89482.1"/>
    </source>
</evidence>
<dbReference type="KEGG" id="mbr:MONBRDRAFT_25163"/>
<dbReference type="AlphaFoldDB" id="A9UYL1"/>
<dbReference type="GeneID" id="5890854"/>
<dbReference type="InParanoid" id="A9UYL1"/>
<accession>A9UYL1</accession>
<dbReference type="InterPro" id="IPR036770">
    <property type="entry name" value="Ankyrin_rpt-contain_sf"/>
</dbReference>
<keyword evidence="3" id="KW-1185">Reference proteome</keyword>